<keyword evidence="2" id="KW-1185">Reference proteome</keyword>
<dbReference type="InterPro" id="IPR016907">
    <property type="entry name" value="UCP029033"/>
</dbReference>
<evidence type="ECO:0000313" key="2">
    <source>
        <dbReference type="Proteomes" id="UP000012040"/>
    </source>
</evidence>
<evidence type="ECO:0008006" key="3">
    <source>
        <dbReference type="Google" id="ProtNLM"/>
    </source>
</evidence>
<dbReference type="HOGENOM" id="CLU_077423_1_0_7"/>
<dbReference type="PANTHER" id="PTHR34387">
    <property type="entry name" value="SLR1258 PROTEIN"/>
    <property type="match status" value="1"/>
</dbReference>
<dbReference type="Pfam" id="PF04402">
    <property type="entry name" value="SIMPL"/>
    <property type="match status" value="1"/>
</dbReference>
<protein>
    <recommendedName>
        <fullName evidence="3">SIMPL domain-containing protein</fullName>
    </recommendedName>
</protein>
<dbReference type="PIRSF" id="PIRSF029033">
    <property type="entry name" value="UCP029033"/>
    <property type="match status" value="1"/>
</dbReference>
<dbReference type="KEGG" id="bex:A11Q_1770"/>
<dbReference type="AlphaFoldDB" id="M4VD99"/>
<dbReference type="RefSeq" id="WP_015470476.1">
    <property type="nucleotide sequence ID" value="NC_020813.1"/>
</dbReference>
<dbReference type="InterPro" id="IPR052022">
    <property type="entry name" value="26kDa_periplasmic_antigen"/>
</dbReference>
<dbReference type="GO" id="GO:0006974">
    <property type="term" value="P:DNA damage response"/>
    <property type="evidence" value="ECO:0007669"/>
    <property type="project" value="TreeGrafter"/>
</dbReference>
<sequence>MFRTLTYTATAIICAFLVKSGLEQFRSSERVVEVRGLSERMVTSNEAYWAITYAAQGNDLNATNAQYQKNQKILLEFFKKLGFSEDEIQKSPANIVDNWANYYGNSRPPDRITIRGTVSVSTKKVSEVAKALDKTDELIQLGVTFESSTTNYMFTDLNSIKPEMIKEATANARQSAQQFADDTNSSLGKIKSASQGLFSITDMNSDYESRQSITKKVRVVTQVGYYLN</sequence>
<reference evidence="1 2" key="1">
    <citation type="journal article" date="2013" name="ISME J.">
        <title>By their genes ye shall know them: genomic signatures of predatory bacteria.</title>
        <authorList>
            <person name="Pasternak Z."/>
            <person name="Pietrokovski S."/>
            <person name="Rotem O."/>
            <person name="Gophna U."/>
            <person name="Lurie-Weinberger M.N."/>
            <person name="Jurkevitch E."/>
        </authorList>
    </citation>
    <scope>NUCLEOTIDE SEQUENCE [LARGE SCALE GENOMIC DNA]</scope>
    <source>
        <strain evidence="1 2">JSS</strain>
    </source>
</reference>
<organism evidence="1 2">
    <name type="scientific">Pseudobdellovibrio exovorus JSS</name>
    <dbReference type="NCBI Taxonomy" id="1184267"/>
    <lineage>
        <taxon>Bacteria</taxon>
        <taxon>Pseudomonadati</taxon>
        <taxon>Bdellovibrionota</taxon>
        <taxon>Bdellovibrionia</taxon>
        <taxon>Bdellovibrionales</taxon>
        <taxon>Pseudobdellovibrionaceae</taxon>
        <taxon>Pseudobdellovibrio</taxon>
    </lineage>
</organism>
<accession>M4VD99</accession>
<name>M4VD99_9BACT</name>
<dbReference type="OrthoDB" id="9806540at2"/>
<dbReference type="Gene3D" id="3.30.70.2970">
    <property type="entry name" value="Protein of unknown function (DUF541), domain 2"/>
    <property type="match status" value="1"/>
</dbReference>
<dbReference type="eggNOG" id="COG2859">
    <property type="taxonomic scope" value="Bacteria"/>
</dbReference>
<dbReference type="Proteomes" id="UP000012040">
    <property type="component" value="Chromosome"/>
</dbReference>
<dbReference type="EMBL" id="CP003537">
    <property type="protein sequence ID" value="AGH95986.1"/>
    <property type="molecule type" value="Genomic_DNA"/>
</dbReference>
<evidence type="ECO:0000313" key="1">
    <source>
        <dbReference type="EMBL" id="AGH95986.1"/>
    </source>
</evidence>
<dbReference type="PATRIC" id="fig|1184267.3.peg.1791"/>
<dbReference type="InterPro" id="IPR007497">
    <property type="entry name" value="SIMPL/DUF541"/>
</dbReference>
<dbReference type="STRING" id="1184267.A11Q_1770"/>
<dbReference type="PANTHER" id="PTHR34387:SF2">
    <property type="entry name" value="SLR1258 PROTEIN"/>
    <property type="match status" value="1"/>
</dbReference>
<proteinExistence type="predicted"/>
<gene>
    <name evidence="1" type="ORF">A11Q_1770</name>
</gene>